<dbReference type="AlphaFoldDB" id="A0A9W9N2T9"/>
<reference evidence="5" key="2">
    <citation type="journal article" date="2023" name="IMA Fungus">
        <title>Comparative genomic study of the Penicillium genus elucidates a diverse pangenome and 15 lateral gene transfer events.</title>
        <authorList>
            <person name="Petersen C."/>
            <person name="Sorensen T."/>
            <person name="Nielsen M.R."/>
            <person name="Sondergaard T.E."/>
            <person name="Sorensen J.L."/>
            <person name="Fitzpatrick D.A."/>
            <person name="Frisvad J.C."/>
            <person name="Nielsen K.L."/>
        </authorList>
    </citation>
    <scope>NUCLEOTIDE SEQUENCE</scope>
    <source>
        <strain evidence="5">IBT 15544</strain>
    </source>
</reference>
<sequence>MSPRPQGGEDTGSPDAWMRNEGLTPYEVMLRSAPFDYLTNIEGDIYNPPPPPPPAFPVYYFFYGTLTAPATLQRIIDLPKEPELQKAKLIGYALGKWGDYPALIDGEPGQEVPGYAYIVQSEEEAQKLAHYETNAYREAHCLIYLVDSNEPVEVSGKTFKYVGDANALLEQRFDRKLWLHQMAGKLG</sequence>
<protein>
    <recommendedName>
        <fullName evidence="3">Putative gamma-glutamylcyclotransferase</fullName>
    </recommendedName>
</protein>
<evidence type="ECO:0000313" key="5">
    <source>
        <dbReference type="EMBL" id="KAJ5212174.1"/>
    </source>
</evidence>
<accession>A0A9W9N2T9</accession>
<evidence type="ECO:0000256" key="1">
    <source>
        <dbReference type="ARBA" id="ARBA00008861"/>
    </source>
</evidence>
<dbReference type="PANTHER" id="PTHR31544:SF4">
    <property type="entry name" value="GAMMA-GLUTAMYLCYCLOTRANSFERASE-RELATED"/>
    <property type="match status" value="1"/>
</dbReference>
<organism evidence="5 6">
    <name type="scientific">Penicillium cinerascens</name>
    <dbReference type="NCBI Taxonomy" id="70096"/>
    <lineage>
        <taxon>Eukaryota</taxon>
        <taxon>Fungi</taxon>
        <taxon>Dikarya</taxon>
        <taxon>Ascomycota</taxon>
        <taxon>Pezizomycotina</taxon>
        <taxon>Eurotiomycetes</taxon>
        <taxon>Eurotiomycetidae</taxon>
        <taxon>Eurotiales</taxon>
        <taxon>Aspergillaceae</taxon>
        <taxon>Penicillium</taxon>
    </lineage>
</organism>
<dbReference type="Proteomes" id="UP001150904">
    <property type="component" value="Unassembled WGS sequence"/>
</dbReference>
<dbReference type="RefSeq" id="XP_058310344.1">
    <property type="nucleotide sequence ID" value="XM_058450882.1"/>
</dbReference>
<gene>
    <name evidence="5" type="ORF">N7498_003820</name>
</gene>
<dbReference type="InterPro" id="IPR036568">
    <property type="entry name" value="GGCT-like_sf"/>
</dbReference>
<dbReference type="GO" id="GO:0016740">
    <property type="term" value="F:transferase activity"/>
    <property type="evidence" value="ECO:0007669"/>
    <property type="project" value="UniProtKB-KW"/>
</dbReference>
<name>A0A9W9N2T9_9EURO</name>
<evidence type="ECO:0000259" key="4">
    <source>
        <dbReference type="Pfam" id="PF06094"/>
    </source>
</evidence>
<dbReference type="EMBL" id="JAPQKR010000008">
    <property type="protein sequence ID" value="KAJ5212174.1"/>
    <property type="molecule type" value="Genomic_DNA"/>
</dbReference>
<keyword evidence="6" id="KW-1185">Reference proteome</keyword>
<proteinExistence type="inferred from homology"/>
<dbReference type="PANTHER" id="PTHR31544">
    <property type="entry name" value="AIG2-LIKE PROTEIN D"/>
    <property type="match status" value="1"/>
</dbReference>
<dbReference type="InterPro" id="IPR009288">
    <property type="entry name" value="AIG2-like_dom"/>
</dbReference>
<feature type="domain" description="Gamma-glutamylcyclotransferase AIG2-like" evidence="4">
    <location>
        <begin position="60"/>
        <end position="161"/>
    </location>
</feature>
<dbReference type="GeneID" id="83178183"/>
<dbReference type="InterPro" id="IPR045038">
    <property type="entry name" value="AIG2-like"/>
</dbReference>
<dbReference type="Gene3D" id="3.10.490.10">
    <property type="entry name" value="Gamma-glutamyl cyclotransferase-like"/>
    <property type="match status" value="1"/>
</dbReference>
<evidence type="ECO:0000256" key="3">
    <source>
        <dbReference type="ARBA" id="ARBA00030602"/>
    </source>
</evidence>
<dbReference type="CDD" id="cd06661">
    <property type="entry name" value="GGCT_like"/>
    <property type="match status" value="1"/>
</dbReference>
<dbReference type="Pfam" id="PF06094">
    <property type="entry name" value="GGACT"/>
    <property type="match status" value="1"/>
</dbReference>
<evidence type="ECO:0000256" key="2">
    <source>
        <dbReference type="ARBA" id="ARBA00022679"/>
    </source>
</evidence>
<keyword evidence="2" id="KW-0808">Transferase</keyword>
<dbReference type="InterPro" id="IPR013024">
    <property type="entry name" value="GGCT-like"/>
</dbReference>
<comment type="caution">
    <text evidence="5">The sequence shown here is derived from an EMBL/GenBank/DDBJ whole genome shotgun (WGS) entry which is preliminary data.</text>
</comment>
<reference evidence="5" key="1">
    <citation type="submission" date="2022-12" db="EMBL/GenBank/DDBJ databases">
        <authorList>
            <person name="Petersen C."/>
        </authorList>
    </citation>
    <scope>NUCLEOTIDE SEQUENCE</scope>
    <source>
        <strain evidence="5">IBT 15544</strain>
    </source>
</reference>
<comment type="similarity">
    <text evidence="1">Belongs to the gamma-glutamylcyclotransferase family.</text>
</comment>
<evidence type="ECO:0000313" key="6">
    <source>
        <dbReference type="Proteomes" id="UP001150904"/>
    </source>
</evidence>
<dbReference type="SUPFAM" id="SSF110857">
    <property type="entry name" value="Gamma-glutamyl cyclotransferase-like"/>
    <property type="match status" value="1"/>
</dbReference>
<dbReference type="OrthoDB" id="3262926at2759"/>